<dbReference type="Pfam" id="PF00078">
    <property type="entry name" value="RVT_1"/>
    <property type="match status" value="1"/>
</dbReference>
<organism evidence="2 3">
    <name type="scientific">Camelina sativa</name>
    <name type="common">False flax</name>
    <name type="synonym">Myagrum sativum</name>
    <dbReference type="NCBI Taxonomy" id="90675"/>
    <lineage>
        <taxon>Eukaryota</taxon>
        <taxon>Viridiplantae</taxon>
        <taxon>Streptophyta</taxon>
        <taxon>Embryophyta</taxon>
        <taxon>Tracheophyta</taxon>
        <taxon>Spermatophyta</taxon>
        <taxon>Magnoliopsida</taxon>
        <taxon>eudicotyledons</taxon>
        <taxon>Gunneridae</taxon>
        <taxon>Pentapetalae</taxon>
        <taxon>rosids</taxon>
        <taxon>malvids</taxon>
        <taxon>Brassicales</taxon>
        <taxon>Brassicaceae</taxon>
        <taxon>Camelineae</taxon>
        <taxon>Camelina</taxon>
    </lineage>
</organism>
<feature type="domain" description="Reverse transcriptase" evidence="1">
    <location>
        <begin position="304"/>
        <end position="573"/>
    </location>
</feature>
<reference evidence="3" key="2">
    <citation type="submission" date="2025-08" db="UniProtKB">
        <authorList>
            <consortium name="RefSeq"/>
        </authorList>
    </citation>
    <scope>IDENTIFICATION</scope>
    <source>
        <tissue evidence="3">Leaf</tissue>
    </source>
</reference>
<dbReference type="InterPro" id="IPR000477">
    <property type="entry name" value="RT_dom"/>
</dbReference>
<name>A0ABM0SKN4_CAMSA</name>
<keyword evidence="2" id="KW-1185">Reference proteome</keyword>
<dbReference type="RefSeq" id="XP_010412544.1">
    <property type="nucleotide sequence ID" value="XM_010414242.1"/>
</dbReference>
<dbReference type="Proteomes" id="UP000694864">
    <property type="component" value="Chromosome 6"/>
</dbReference>
<dbReference type="Pfam" id="PF13966">
    <property type="entry name" value="zf-RVT"/>
    <property type="match status" value="1"/>
</dbReference>
<dbReference type="SUPFAM" id="SSF56672">
    <property type="entry name" value="DNA/RNA polymerases"/>
    <property type="match status" value="1"/>
</dbReference>
<accession>A0ABM0SKN4</accession>
<dbReference type="GeneID" id="104698855"/>
<evidence type="ECO:0000313" key="3">
    <source>
        <dbReference type="RefSeq" id="XP_010412544.1"/>
    </source>
</evidence>
<dbReference type="InterPro" id="IPR043502">
    <property type="entry name" value="DNA/RNA_pol_sf"/>
</dbReference>
<dbReference type="PROSITE" id="PS50878">
    <property type="entry name" value="RT_POL"/>
    <property type="match status" value="1"/>
</dbReference>
<dbReference type="CDD" id="cd01650">
    <property type="entry name" value="RT_nLTR_like"/>
    <property type="match status" value="1"/>
</dbReference>
<gene>
    <name evidence="3" type="primary">LOC104698855</name>
</gene>
<dbReference type="PANTHER" id="PTHR19446">
    <property type="entry name" value="REVERSE TRANSCRIPTASES"/>
    <property type="match status" value="1"/>
</dbReference>
<evidence type="ECO:0000313" key="2">
    <source>
        <dbReference type="Proteomes" id="UP000694864"/>
    </source>
</evidence>
<sequence>MAEHSQVDDHLFVTSGMQDFQDMTNYYSVSDMVYHGPLFTWYNKREHDLILTKLDRVLINYAWTRFFPQSYSVSEAGGCSDHLHCRVLLKADTSGSTSRKPFKFINALTEMEEFYPLVDEYWQATQPLFLSTSTLFRFSKKLKGLKPSLRRLAKDRFGSLVKRVKEAYSTLCTGQKATLDNPSVQAMADENAVSNKNNKIFHRAVTNRQSINTIKEVVCPDGRIAVTEDAFKTEAERHFREFLQLVPSDFEESRHTRTVTGVEIKKVLFSMPNDKSPGPYGFTAEFYKAAWGLIGAEFFLAVQSFFAKGFLPIGINSTILALIPKKTAVKEMKDYRPISCCNIFYKVISKILANRLKLVLPKFISGNQSAFVQDRLLIENVLLATELVRDYHKESVSGRCAIKIDISKAFDLVQWSFLSKVLTAMCCPPTFVQWIMLCVTTASFSVQVKGDLVGYFRSSLGLRQGCSLSPYMFVICMEVLTKLLDKAAGACRFGYHLCCKNLGLTHLSFADDLMVLSDRKERSVEGIVAVFDEFAKLRFPIRYLGLPLITKKLTNADLAPLLEKLRQRIGSWTLVWRLASQGNSLWVRWVHMNQLQNQSFWSVSDTMTRRSWIWRKLLKYRDVAKPLCRMVVGNGAKTSFWYDNWSPMNRLMDIGGDRGVIDLGISKQSTLAEVWDTHRRRRHRLPHINDMEDALHTQRLQRRDVPDSLHWKSKNDMFRSGFSTRDTWNHIRTTSNVVAWHKEVWFDHAVPKYSFCVWLAALNKLSIGDHMLCWNRDADGTCVLCHSALETRNHLFFSCHYATEVWGALAKGLFRTQYMTDWETNLTSISNQQQPRVEDFLRRCVFQVVVYTLWREHNGRQHGEVSTPFHCLINWADKQIKAQITAIGKLGDRRYDEAY</sequence>
<proteinExistence type="predicted"/>
<reference evidence="2" key="1">
    <citation type="journal article" date="2014" name="Nat. Commun.">
        <title>The emerging biofuel crop Camelina sativa retains a highly undifferentiated hexaploid genome structure.</title>
        <authorList>
            <person name="Kagale S."/>
            <person name="Koh C."/>
            <person name="Nixon J."/>
            <person name="Bollina V."/>
            <person name="Clarke W.E."/>
            <person name="Tuteja R."/>
            <person name="Spillane C."/>
            <person name="Robinson S.J."/>
            <person name="Links M.G."/>
            <person name="Clarke C."/>
            <person name="Higgins E.E."/>
            <person name="Huebert T."/>
            <person name="Sharpe A.G."/>
            <person name="Parkin I.A."/>
        </authorList>
    </citation>
    <scope>NUCLEOTIDE SEQUENCE [LARGE SCALE GENOMIC DNA]</scope>
    <source>
        <strain evidence="2">cv. DH55</strain>
    </source>
</reference>
<dbReference type="InterPro" id="IPR026960">
    <property type="entry name" value="RVT-Znf"/>
</dbReference>
<evidence type="ECO:0000259" key="1">
    <source>
        <dbReference type="PROSITE" id="PS50878"/>
    </source>
</evidence>
<protein>
    <submittedName>
        <fullName evidence="3">Uncharacterized protein LOC104698855</fullName>
    </submittedName>
</protein>